<gene>
    <name evidence="10" type="ORF">GCM10023183_21260</name>
</gene>
<feature type="domain" description="Cytochrome c" evidence="9">
    <location>
        <begin position="157"/>
        <end position="232"/>
    </location>
</feature>
<feature type="transmembrane region" description="Helical" evidence="8">
    <location>
        <begin position="43"/>
        <end position="63"/>
    </location>
</feature>
<feature type="region of interest" description="Disordered" evidence="7">
    <location>
        <begin position="123"/>
        <end position="142"/>
    </location>
</feature>
<keyword evidence="11" id="KW-1185">Reference proteome</keyword>
<reference evidence="11" key="1">
    <citation type="journal article" date="2019" name="Int. J. Syst. Evol. Microbiol.">
        <title>The Global Catalogue of Microorganisms (GCM) 10K type strain sequencing project: providing services to taxonomists for standard genome sequencing and annotation.</title>
        <authorList>
            <consortium name="The Broad Institute Genomics Platform"/>
            <consortium name="The Broad Institute Genome Sequencing Center for Infectious Disease"/>
            <person name="Wu L."/>
            <person name="Ma J."/>
        </authorList>
    </citation>
    <scope>NUCLEOTIDE SEQUENCE [LARGE SCALE GENOMIC DNA]</scope>
    <source>
        <strain evidence="11">JCM 17917</strain>
    </source>
</reference>
<organism evidence="10 11">
    <name type="scientific">Nibribacter koreensis</name>
    <dbReference type="NCBI Taxonomy" id="1084519"/>
    <lineage>
        <taxon>Bacteria</taxon>
        <taxon>Pseudomonadati</taxon>
        <taxon>Bacteroidota</taxon>
        <taxon>Cytophagia</taxon>
        <taxon>Cytophagales</taxon>
        <taxon>Hymenobacteraceae</taxon>
        <taxon>Nibribacter</taxon>
    </lineage>
</organism>
<dbReference type="SUPFAM" id="SSF46626">
    <property type="entry name" value="Cytochrome c"/>
    <property type="match status" value="1"/>
</dbReference>
<evidence type="ECO:0000256" key="2">
    <source>
        <dbReference type="ARBA" id="ARBA00022617"/>
    </source>
</evidence>
<dbReference type="EMBL" id="BAABGX010000002">
    <property type="protein sequence ID" value="GAA4306260.1"/>
    <property type="molecule type" value="Genomic_DNA"/>
</dbReference>
<keyword evidence="8" id="KW-0812">Transmembrane</keyword>
<dbReference type="RefSeq" id="WP_345165642.1">
    <property type="nucleotide sequence ID" value="NZ_BAABGX010000002.1"/>
</dbReference>
<dbReference type="Proteomes" id="UP001501844">
    <property type="component" value="Unassembled WGS sequence"/>
</dbReference>
<evidence type="ECO:0000256" key="8">
    <source>
        <dbReference type="SAM" id="Phobius"/>
    </source>
</evidence>
<sequence>MPITAFLHTHVLVVILFLLLFLTKAVLLFLGKHDTLNKVRSSTKVLDMVFGTLILVTGGYLTLKYNGPLPTWLLVKILLVLAAIPISIVGIKRHSKALTFLGILIFLYVYGVAETKSMRMSPAQEEQVATRENQQEEVQPQAPKAPVNPILLQLEGTHLQNTKAIYTQLCATCHGQDGQKGMSGASNLQQSTLSVEDRKAVIANGRGLMPGYGSQLSEQEQEALAQYTTMLNND</sequence>
<proteinExistence type="predicted"/>
<evidence type="ECO:0000313" key="10">
    <source>
        <dbReference type="EMBL" id="GAA4306260.1"/>
    </source>
</evidence>
<feature type="transmembrane region" description="Helical" evidence="8">
    <location>
        <begin position="6"/>
        <end position="31"/>
    </location>
</feature>
<name>A0ABP8FLE9_9BACT</name>
<accession>A0ABP8FLE9</accession>
<keyword evidence="4" id="KW-0249">Electron transport</keyword>
<dbReference type="PROSITE" id="PS51007">
    <property type="entry name" value="CYTC"/>
    <property type="match status" value="1"/>
</dbReference>
<feature type="transmembrane region" description="Helical" evidence="8">
    <location>
        <begin position="97"/>
        <end position="113"/>
    </location>
</feature>
<comment type="caution">
    <text evidence="10">The sequence shown here is derived from an EMBL/GenBank/DDBJ whole genome shotgun (WGS) entry which is preliminary data.</text>
</comment>
<protein>
    <recommendedName>
        <fullName evidence="9">Cytochrome c domain-containing protein</fullName>
    </recommendedName>
</protein>
<dbReference type="InterPro" id="IPR009056">
    <property type="entry name" value="Cyt_c-like_dom"/>
</dbReference>
<keyword evidence="3 6" id="KW-0479">Metal-binding</keyword>
<dbReference type="PRINTS" id="PR00605">
    <property type="entry name" value="CYTCHROMECIC"/>
</dbReference>
<keyword evidence="8" id="KW-0472">Membrane</keyword>
<keyword evidence="1" id="KW-0813">Transport</keyword>
<dbReference type="Gene3D" id="1.10.760.10">
    <property type="entry name" value="Cytochrome c-like domain"/>
    <property type="match status" value="1"/>
</dbReference>
<keyword evidence="8" id="KW-1133">Transmembrane helix</keyword>
<evidence type="ECO:0000313" key="11">
    <source>
        <dbReference type="Proteomes" id="UP001501844"/>
    </source>
</evidence>
<keyword evidence="5 6" id="KW-0408">Iron</keyword>
<dbReference type="InterPro" id="IPR036909">
    <property type="entry name" value="Cyt_c-like_dom_sf"/>
</dbReference>
<evidence type="ECO:0000256" key="6">
    <source>
        <dbReference type="PROSITE-ProRule" id="PRU00433"/>
    </source>
</evidence>
<evidence type="ECO:0000256" key="3">
    <source>
        <dbReference type="ARBA" id="ARBA00022723"/>
    </source>
</evidence>
<evidence type="ECO:0000256" key="1">
    <source>
        <dbReference type="ARBA" id="ARBA00022448"/>
    </source>
</evidence>
<dbReference type="Pfam" id="PF13442">
    <property type="entry name" value="Cytochrome_CBB3"/>
    <property type="match status" value="1"/>
</dbReference>
<feature type="transmembrane region" description="Helical" evidence="8">
    <location>
        <begin position="69"/>
        <end position="90"/>
    </location>
</feature>
<evidence type="ECO:0000256" key="5">
    <source>
        <dbReference type="ARBA" id="ARBA00023004"/>
    </source>
</evidence>
<evidence type="ECO:0000256" key="7">
    <source>
        <dbReference type="SAM" id="MobiDB-lite"/>
    </source>
</evidence>
<evidence type="ECO:0000256" key="4">
    <source>
        <dbReference type="ARBA" id="ARBA00022982"/>
    </source>
</evidence>
<dbReference type="Pfam" id="PF04247">
    <property type="entry name" value="SirB"/>
    <property type="match status" value="1"/>
</dbReference>
<evidence type="ECO:0000259" key="9">
    <source>
        <dbReference type="PROSITE" id="PS51007"/>
    </source>
</evidence>
<dbReference type="InterPro" id="IPR007360">
    <property type="entry name" value="SirB"/>
</dbReference>
<keyword evidence="2 6" id="KW-0349">Heme</keyword>
<dbReference type="InterPro" id="IPR008168">
    <property type="entry name" value="Cyt_C_IC"/>
</dbReference>